<feature type="binding site" evidence="9">
    <location>
        <position position="91"/>
    </location>
    <ligand>
        <name>a divalent metal cation</name>
        <dbReference type="ChEBI" id="CHEBI:60240"/>
    </ligand>
</feature>
<evidence type="ECO:0000256" key="6">
    <source>
        <dbReference type="ARBA" id="ARBA00022723"/>
    </source>
</evidence>
<keyword evidence="12" id="KW-1185">Reference proteome</keyword>
<dbReference type="PANTHER" id="PTHR30457">
    <property type="entry name" value="5'-NUCLEOTIDASE SURE"/>
    <property type="match status" value="1"/>
</dbReference>
<dbReference type="STRING" id="555778.Hneap_0546"/>
<dbReference type="GO" id="GO:0004309">
    <property type="term" value="F:exopolyphosphatase activity"/>
    <property type="evidence" value="ECO:0007669"/>
    <property type="project" value="TreeGrafter"/>
</dbReference>
<dbReference type="Gene3D" id="3.40.1210.10">
    <property type="entry name" value="Survival protein SurE-like phosphatase/nucleotidase"/>
    <property type="match status" value="1"/>
</dbReference>
<dbReference type="GO" id="GO:0046872">
    <property type="term" value="F:metal ion binding"/>
    <property type="evidence" value="ECO:0007669"/>
    <property type="project" value="UniProtKB-UniRule"/>
</dbReference>
<dbReference type="FunFam" id="3.40.1210.10:FF:000001">
    <property type="entry name" value="5'/3'-nucleotidase SurE"/>
    <property type="match status" value="1"/>
</dbReference>
<dbReference type="GO" id="GO:0000166">
    <property type="term" value="F:nucleotide binding"/>
    <property type="evidence" value="ECO:0007669"/>
    <property type="project" value="UniProtKB-KW"/>
</dbReference>
<evidence type="ECO:0000256" key="9">
    <source>
        <dbReference type="HAMAP-Rule" id="MF_00060"/>
    </source>
</evidence>
<dbReference type="GO" id="GO:0008253">
    <property type="term" value="F:5'-nucleotidase activity"/>
    <property type="evidence" value="ECO:0007669"/>
    <property type="project" value="UniProtKB-UniRule"/>
</dbReference>
<dbReference type="HAMAP" id="MF_00060">
    <property type="entry name" value="SurE"/>
    <property type="match status" value="1"/>
</dbReference>
<evidence type="ECO:0000256" key="7">
    <source>
        <dbReference type="ARBA" id="ARBA00022741"/>
    </source>
</evidence>
<dbReference type="NCBIfam" id="TIGR00087">
    <property type="entry name" value="surE"/>
    <property type="match status" value="1"/>
</dbReference>
<dbReference type="AlphaFoldDB" id="D0KY77"/>
<comment type="catalytic activity">
    <reaction evidence="1 9">
        <text>a ribonucleoside 5'-phosphate + H2O = a ribonucleoside + phosphate</text>
        <dbReference type="Rhea" id="RHEA:12484"/>
        <dbReference type="ChEBI" id="CHEBI:15377"/>
        <dbReference type="ChEBI" id="CHEBI:18254"/>
        <dbReference type="ChEBI" id="CHEBI:43474"/>
        <dbReference type="ChEBI" id="CHEBI:58043"/>
        <dbReference type="EC" id="3.1.3.5"/>
    </reaction>
</comment>
<evidence type="ECO:0000313" key="12">
    <source>
        <dbReference type="Proteomes" id="UP000009102"/>
    </source>
</evidence>
<keyword evidence="5 9" id="KW-0963">Cytoplasm</keyword>
<name>D0KY77_HALNC</name>
<comment type="subcellular location">
    <subcellularLocation>
        <location evidence="3 9">Cytoplasm</location>
    </subcellularLocation>
</comment>
<comment type="similarity">
    <text evidence="4 9">Belongs to the SurE nucleotidase family.</text>
</comment>
<dbReference type="RefSeq" id="WP_012823436.1">
    <property type="nucleotide sequence ID" value="NC_013422.1"/>
</dbReference>
<feature type="binding site" evidence="9">
    <location>
        <position position="8"/>
    </location>
    <ligand>
        <name>a divalent metal cation</name>
        <dbReference type="ChEBI" id="CHEBI:60240"/>
    </ligand>
</feature>
<dbReference type="InterPro" id="IPR036523">
    <property type="entry name" value="SurE-like_sf"/>
</dbReference>
<evidence type="ECO:0000256" key="5">
    <source>
        <dbReference type="ARBA" id="ARBA00022490"/>
    </source>
</evidence>
<organism evidence="11 12">
    <name type="scientific">Halothiobacillus neapolitanus (strain ATCC 23641 / DSM 15147 / CIP 104769 / NCIMB 8539 / c2)</name>
    <name type="common">Thiobacillus neapolitanus</name>
    <dbReference type="NCBI Taxonomy" id="555778"/>
    <lineage>
        <taxon>Bacteria</taxon>
        <taxon>Pseudomonadati</taxon>
        <taxon>Pseudomonadota</taxon>
        <taxon>Gammaproteobacteria</taxon>
        <taxon>Chromatiales</taxon>
        <taxon>Halothiobacillaceae</taxon>
        <taxon>Halothiobacillus</taxon>
    </lineage>
</organism>
<dbReference type="EC" id="3.1.3.5" evidence="9"/>
<dbReference type="PANTHER" id="PTHR30457:SF12">
    <property type="entry name" value="5'_3'-NUCLEOTIDASE SURE"/>
    <property type="match status" value="1"/>
</dbReference>
<keyword evidence="6 9" id="KW-0479">Metal-binding</keyword>
<evidence type="ECO:0000256" key="4">
    <source>
        <dbReference type="ARBA" id="ARBA00011062"/>
    </source>
</evidence>
<dbReference type="KEGG" id="hna:Hneap_0546"/>
<dbReference type="Pfam" id="PF01975">
    <property type="entry name" value="SurE"/>
    <property type="match status" value="1"/>
</dbReference>
<evidence type="ECO:0000256" key="2">
    <source>
        <dbReference type="ARBA" id="ARBA00001946"/>
    </source>
</evidence>
<keyword evidence="8 9" id="KW-0378">Hydrolase</keyword>
<dbReference type="InterPro" id="IPR002828">
    <property type="entry name" value="SurE-like_Pase/nucleotidase"/>
</dbReference>
<gene>
    <name evidence="9" type="primary">surE</name>
    <name evidence="11" type="ordered locus">Hneap_0546</name>
</gene>
<feature type="binding site" evidence="9">
    <location>
        <position position="9"/>
    </location>
    <ligand>
        <name>a divalent metal cation</name>
        <dbReference type="ChEBI" id="CHEBI:60240"/>
    </ligand>
</feature>
<dbReference type="EMBL" id="CP001801">
    <property type="protein sequence ID" value="ACX95400.1"/>
    <property type="molecule type" value="Genomic_DNA"/>
</dbReference>
<dbReference type="SUPFAM" id="SSF64167">
    <property type="entry name" value="SurE-like"/>
    <property type="match status" value="1"/>
</dbReference>
<dbReference type="InterPro" id="IPR030048">
    <property type="entry name" value="SurE"/>
</dbReference>
<dbReference type="HOGENOM" id="CLU_045192_1_2_6"/>
<comment type="function">
    <text evidence="9">Nucleotidase that shows phosphatase activity on nucleoside 5'-monophosphates.</text>
</comment>
<accession>D0KY77</accession>
<evidence type="ECO:0000259" key="10">
    <source>
        <dbReference type="Pfam" id="PF01975"/>
    </source>
</evidence>
<reference evidence="11 12" key="1">
    <citation type="submission" date="2009-10" db="EMBL/GenBank/DDBJ databases">
        <title>Complete sequence of Halothiobacillus neapolitanus c2.</title>
        <authorList>
            <consortium name="US DOE Joint Genome Institute"/>
            <person name="Lucas S."/>
            <person name="Copeland A."/>
            <person name="Lapidus A."/>
            <person name="Glavina del Rio T."/>
            <person name="Tice H."/>
            <person name="Bruce D."/>
            <person name="Goodwin L."/>
            <person name="Pitluck S."/>
            <person name="Davenport K."/>
            <person name="Brettin T."/>
            <person name="Detter J.C."/>
            <person name="Han C."/>
            <person name="Tapia R."/>
            <person name="Larimer F."/>
            <person name="Land M."/>
            <person name="Hauser L."/>
            <person name="Kyrpides N."/>
            <person name="Mikhailova N."/>
            <person name="Kerfeld C."/>
            <person name="Cannon G."/>
            <person name="Heinhort S."/>
        </authorList>
    </citation>
    <scope>NUCLEOTIDE SEQUENCE [LARGE SCALE GENOMIC DNA]</scope>
    <source>
        <strain evidence="12">ATCC 23641 / c2</strain>
    </source>
</reference>
<keyword evidence="7 9" id="KW-0547">Nucleotide-binding</keyword>
<proteinExistence type="inferred from homology"/>
<protein>
    <recommendedName>
        <fullName evidence="9">5'-nucleotidase SurE</fullName>
        <ecNumber evidence="9">3.1.3.5</ecNumber>
    </recommendedName>
    <alternativeName>
        <fullName evidence="9">Nucleoside 5'-monophosphate phosphohydrolase</fullName>
    </alternativeName>
</protein>
<evidence type="ECO:0000256" key="8">
    <source>
        <dbReference type="ARBA" id="ARBA00022801"/>
    </source>
</evidence>
<comment type="cofactor">
    <cofactor evidence="9">
        <name>a divalent metal cation</name>
        <dbReference type="ChEBI" id="CHEBI:60240"/>
    </cofactor>
    <text evidence="9">Binds 1 divalent metal cation per subunit.</text>
</comment>
<dbReference type="Proteomes" id="UP000009102">
    <property type="component" value="Chromosome"/>
</dbReference>
<sequence>MNILVSNDDGYLSPGIRVLAERLKALGHVTIVAPDRDRSGASNSLTLSRPLRPRLVEPDVWAVDGTPTDCVHLAIQGLLSVVPDIVVSGINHGSNLGDDVLYSGTVAAATEGRSLGLPAIAVSNAAHHPEHLGVAADAVVDLVCRLVNHPLPAFTLLNVNVPDLPADRIKPMLATRLGRRHPSSGIVRDRDPRDREIFWIGAAGEGADASEGTDFAAVAAGHISVTPVQFDMTRHSAIHNVADWLAEPVCALPK</sequence>
<evidence type="ECO:0000256" key="3">
    <source>
        <dbReference type="ARBA" id="ARBA00004496"/>
    </source>
</evidence>
<dbReference type="NCBIfam" id="NF001490">
    <property type="entry name" value="PRK00346.1-4"/>
    <property type="match status" value="1"/>
</dbReference>
<dbReference type="GO" id="GO:0005737">
    <property type="term" value="C:cytoplasm"/>
    <property type="evidence" value="ECO:0007669"/>
    <property type="project" value="UniProtKB-SubCell"/>
</dbReference>
<dbReference type="OrthoDB" id="9780815at2"/>
<dbReference type="GO" id="GO:0008254">
    <property type="term" value="F:3'-nucleotidase activity"/>
    <property type="evidence" value="ECO:0007669"/>
    <property type="project" value="TreeGrafter"/>
</dbReference>
<evidence type="ECO:0000313" key="11">
    <source>
        <dbReference type="EMBL" id="ACX95400.1"/>
    </source>
</evidence>
<comment type="cofactor">
    <cofactor evidence="2">
        <name>Mg(2+)</name>
        <dbReference type="ChEBI" id="CHEBI:18420"/>
    </cofactor>
</comment>
<feature type="binding site" evidence="9">
    <location>
        <position position="39"/>
    </location>
    <ligand>
        <name>a divalent metal cation</name>
        <dbReference type="ChEBI" id="CHEBI:60240"/>
    </ligand>
</feature>
<dbReference type="eggNOG" id="COG0496">
    <property type="taxonomic scope" value="Bacteria"/>
</dbReference>
<feature type="domain" description="Survival protein SurE-like phosphatase/nucleotidase" evidence="10">
    <location>
        <begin position="3"/>
        <end position="182"/>
    </location>
</feature>
<dbReference type="NCBIfam" id="NF001489">
    <property type="entry name" value="PRK00346.1-3"/>
    <property type="match status" value="1"/>
</dbReference>
<evidence type="ECO:0000256" key="1">
    <source>
        <dbReference type="ARBA" id="ARBA00000815"/>
    </source>
</evidence>